<evidence type="ECO:0000313" key="2">
    <source>
        <dbReference type="EMBL" id="SDS32125.1"/>
    </source>
</evidence>
<evidence type="ECO:0008006" key="4">
    <source>
        <dbReference type="Google" id="ProtNLM"/>
    </source>
</evidence>
<feature type="chain" id="PRO_5009258581" description="Lipoprotein" evidence="1">
    <location>
        <begin position="25"/>
        <end position="245"/>
    </location>
</feature>
<dbReference type="EMBL" id="LT629762">
    <property type="protein sequence ID" value="SDS32125.1"/>
    <property type="molecule type" value="Genomic_DNA"/>
</dbReference>
<keyword evidence="1" id="KW-0732">Signal</keyword>
<dbReference type="RefSeq" id="WP_092271945.1">
    <property type="nucleotide sequence ID" value="NZ_LT629762.1"/>
</dbReference>
<name>A0A1H1R8Y2_9PSED</name>
<organism evidence="2 3">
    <name type="scientific">Pseudomonas prosekii</name>
    <dbReference type="NCBI Taxonomy" id="1148509"/>
    <lineage>
        <taxon>Bacteria</taxon>
        <taxon>Pseudomonadati</taxon>
        <taxon>Pseudomonadota</taxon>
        <taxon>Gammaproteobacteria</taxon>
        <taxon>Pseudomonadales</taxon>
        <taxon>Pseudomonadaceae</taxon>
        <taxon>Pseudomonas</taxon>
    </lineage>
</organism>
<dbReference type="Proteomes" id="UP000198481">
    <property type="component" value="Chromosome I"/>
</dbReference>
<protein>
    <recommendedName>
        <fullName evidence="4">Lipoprotein</fullName>
    </recommendedName>
</protein>
<evidence type="ECO:0000313" key="3">
    <source>
        <dbReference type="Proteomes" id="UP000198481"/>
    </source>
</evidence>
<reference evidence="2 3" key="1">
    <citation type="submission" date="2016-10" db="EMBL/GenBank/DDBJ databases">
        <authorList>
            <person name="de Groot N.N."/>
        </authorList>
    </citation>
    <scope>NUCLEOTIDE SEQUENCE [LARGE SCALE GENOMIC DNA]</scope>
    <source>
        <strain evidence="2 3">LMG 26867</strain>
    </source>
</reference>
<dbReference type="PROSITE" id="PS51257">
    <property type="entry name" value="PROKAR_LIPOPROTEIN"/>
    <property type="match status" value="1"/>
</dbReference>
<proteinExistence type="predicted"/>
<gene>
    <name evidence="2" type="ORF">SAMN05216222_1197</name>
</gene>
<accession>A0A1H1R8Y2</accession>
<dbReference type="AlphaFoldDB" id="A0A1H1R8Y2"/>
<evidence type="ECO:0000256" key="1">
    <source>
        <dbReference type="SAM" id="SignalP"/>
    </source>
</evidence>
<feature type="signal peptide" evidence="1">
    <location>
        <begin position="1"/>
        <end position="24"/>
    </location>
</feature>
<sequence>MTLKSGLIGCAALCGLAMTTQAFAACEKPLLYGDFVHSVCKEWPAYPGQTITATSQFESGFSASDSGPDGKYDLDLAVLSAANAKPLATYHQSAAFVSDAFRLDNLELDTARYKLTPDLRAFGLRVNFKGSSGPNPMDESWLSLYVKEGNTLRPVLERLVMYVYSGEWDTRCAGERANTVRTIEIGKTSSHGYADLIVKSVTTSMVGEGEGDACEVKSTTGKPVLTTLRYDGKRYGLPDGFKGVQ</sequence>
<dbReference type="STRING" id="1148509.SAMN05216222_1197"/>